<comment type="subcellular location">
    <subcellularLocation>
        <location evidence="1">Cell envelope</location>
    </subcellularLocation>
</comment>
<keyword evidence="5" id="KW-0676">Redox-active center</keyword>
<protein>
    <submittedName>
        <fullName evidence="7">Thiol-disulfide oxidoreductase ResA</fullName>
    </submittedName>
</protein>
<dbReference type="GO" id="GO:0016491">
    <property type="term" value="F:oxidoreductase activity"/>
    <property type="evidence" value="ECO:0007669"/>
    <property type="project" value="InterPro"/>
</dbReference>
<dbReference type="EMBL" id="RHHQ01000022">
    <property type="protein sequence ID" value="RNB81584.1"/>
    <property type="molecule type" value="Genomic_DNA"/>
</dbReference>
<dbReference type="InterPro" id="IPR050553">
    <property type="entry name" value="Thioredoxin_ResA/DsbE_sf"/>
</dbReference>
<dbReference type="InterPro" id="IPR017937">
    <property type="entry name" value="Thioredoxin_CS"/>
</dbReference>
<dbReference type="GO" id="GO:0017004">
    <property type="term" value="P:cytochrome complex assembly"/>
    <property type="evidence" value="ECO:0007669"/>
    <property type="project" value="UniProtKB-KW"/>
</dbReference>
<evidence type="ECO:0000256" key="4">
    <source>
        <dbReference type="ARBA" id="ARBA00023157"/>
    </source>
</evidence>
<name>A0A3M8D0J1_9BACL</name>
<dbReference type="PANTHER" id="PTHR42852">
    <property type="entry name" value="THIOL:DISULFIDE INTERCHANGE PROTEIN DSBE"/>
    <property type="match status" value="1"/>
</dbReference>
<dbReference type="Pfam" id="PF00578">
    <property type="entry name" value="AhpC-TSA"/>
    <property type="match status" value="1"/>
</dbReference>
<evidence type="ECO:0000313" key="7">
    <source>
        <dbReference type="EMBL" id="RNB81584.1"/>
    </source>
</evidence>
<dbReference type="NCBIfam" id="NF002854">
    <property type="entry name" value="PRK03147.1"/>
    <property type="match status" value="1"/>
</dbReference>
<keyword evidence="2" id="KW-0201">Cytochrome c-type biogenesis</keyword>
<keyword evidence="3" id="KW-0812">Transmembrane</keyword>
<dbReference type="GO" id="GO:0016209">
    <property type="term" value="F:antioxidant activity"/>
    <property type="evidence" value="ECO:0007669"/>
    <property type="project" value="InterPro"/>
</dbReference>
<organism evidence="7 8">
    <name type="scientific">Brevibacillus fluminis</name>
    <dbReference type="NCBI Taxonomy" id="511487"/>
    <lineage>
        <taxon>Bacteria</taxon>
        <taxon>Bacillati</taxon>
        <taxon>Bacillota</taxon>
        <taxon>Bacilli</taxon>
        <taxon>Bacillales</taxon>
        <taxon>Paenibacillaceae</taxon>
        <taxon>Brevibacillus</taxon>
    </lineage>
</organism>
<reference evidence="7 8" key="1">
    <citation type="submission" date="2018-10" db="EMBL/GenBank/DDBJ databases">
        <title>Phylogenomics of Brevibacillus.</title>
        <authorList>
            <person name="Dunlap C."/>
        </authorList>
    </citation>
    <scope>NUCLEOTIDE SEQUENCE [LARGE SCALE GENOMIC DNA]</scope>
    <source>
        <strain evidence="7 8">JCM 15716</strain>
    </source>
</reference>
<dbReference type="PROSITE" id="PS00194">
    <property type="entry name" value="THIOREDOXIN_1"/>
    <property type="match status" value="1"/>
</dbReference>
<dbReference type="OrthoDB" id="25753at2"/>
<evidence type="ECO:0000259" key="6">
    <source>
        <dbReference type="PROSITE" id="PS51352"/>
    </source>
</evidence>
<dbReference type="PANTHER" id="PTHR42852:SF6">
    <property type="entry name" value="THIOL:DISULFIDE INTERCHANGE PROTEIN DSBE"/>
    <property type="match status" value="1"/>
</dbReference>
<accession>A0A3M8D0J1</accession>
<keyword evidence="8" id="KW-1185">Reference proteome</keyword>
<dbReference type="CDD" id="cd02966">
    <property type="entry name" value="TlpA_like_family"/>
    <property type="match status" value="1"/>
</dbReference>
<keyword evidence="3" id="KW-0735">Signal-anchor</keyword>
<dbReference type="Gene3D" id="3.40.30.10">
    <property type="entry name" value="Glutaredoxin"/>
    <property type="match status" value="1"/>
</dbReference>
<dbReference type="RefSeq" id="WP_122920669.1">
    <property type="nucleotide sequence ID" value="NZ_RHHQ01000022.1"/>
</dbReference>
<keyword evidence="4" id="KW-1015">Disulfide bond</keyword>
<gene>
    <name evidence="7" type="primary">resA</name>
    <name evidence="7" type="ORF">EDM56_25010</name>
</gene>
<dbReference type="SUPFAM" id="SSF52833">
    <property type="entry name" value="Thioredoxin-like"/>
    <property type="match status" value="1"/>
</dbReference>
<dbReference type="InterPro" id="IPR013766">
    <property type="entry name" value="Thioredoxin_domain"/>
</dbReference>
<comment type="caution">
    <text evidence="7">The sequence shown here is derived from an EMBL/GenBank/DDBJ whole genome shotgun (WGS) entry which is preliminary data.</text>
</comment>
<evidence type="ECO:0000256" key="5">
    <source>
        <dbReference type="ARBA" id="ARBA00023284"/>
    </source>
</evidence>
<evidence type="ECO:0000313" key="8">
    <source>
        <dbReference type="Proteomes" id="UP000271031"/>
    </source>
</evidence>
<sequence>MDKRKRLWMRVAILGVLLGALVFAVYSSFAKDNKEIKIGMQAPNFSLEQLNANGKELKLSDLKGKGVVLNFWGSWCEPCKAEFPELEKQFQRYKADGIEIVGVNISETPLAIQQFVDQYRVSFPILMDRQSEITRIYQIGPIPTTFFINKDGVVQDQFIGQMSESTIIQKINKIKP</sequence>
<dbReference type="AlphaFoldDB" id="A0A3M8D0J1"/>
<evidence type="ECO:0000256" key="1">
    <source>
        <dbReference type="ARBA" id="ARBA00004196"/>
    </source>
</evidence>
<dbReference type="InterPro" id="IPR000866">
    <property type="entry name" value="AhpC/TSA"/>
</dbReference>
<dbReference type="InterPro" id="IPR036249">
    <property type="entry name" value="Thioredoxin-like_sf"/>
</dbReference>
<feature type="domain" description="Thioredoxin" evidence="6">
    <location>
        <begin position="36"/>
        <end position="176"/>
    </location>
</feature>
<evidence type="ECO:0000256" key="3">
    <source>
        <dbReference type="ARBA" id="ARBA00022968"/>
    </source>
</evidence>
<dbReference type="PROSITE" id="PS51352">
    <property type="entry name" value="THIOREDOXIN_2"/>
    <property type="match status" value="1"/>
</dbReference>
<dbReference type="Proteomes" id="UP000271031">
    <property type="component" value="Unassembled WGS sequence"/>
</dbReference>
<evidence type="ECO:0000256" key="2">
    <source>
        <dbReference type="ARBA" id="ARBA00022748"/>
    </source>
</evidence>
<dbReference type="GO" id="GO:0030313">
    <property type="term" value="C:cell envelope"/>
    <property type="evidence" value="ECO:0007669"/>
    <property type="project" value="UniProtKB-SubCell"/>
</dbReference>
<proteinExistence type="predicted"/>